<dbReference type="PANTHER" id="PTHR31303:SF1">
    <property type="entry name" value="CTP-DEPENDENT DIACYLGLYCEROL KINASE 1"/>
    <property type="match status" value="1"/>
</dbReference>
<name>A0A6L3ZK40_9FLAO</name>
<feature type="transmembrane region" description="Helical" evidence="1">
    <location>
        <begin position="175"/>
        <end position="193"/>
    </location>
</feature>
<feature type="transmembrane region" description="Helical" evidence="1">
    <location>
        <begin position="115"/>
        <end position="137"/>
    </location>
</feature>
<keyword evidence="2" id="KW-0548">Nucleotidyltransferase</keyword>
<keyword evidence="1" id="KW-0472">Membrane</keyword>
<keyword evidence="2" id="KW-0808">Transferase</keyword>
<gene>
    <name evidence="2" type="ORF">F8C82_06400</name>
</gene>
<feature type="transmembrane region" description="Helical" evidence="1">
    <location>
        <begin position="37"/>
        <end position="53"/>
    </location>
</feature>
<dbReference type="AlphaFoldDB" id="A0A6L3ZK40"/>
<dbReference type="RefSeq" id="WP_151692717.1">
    <property type="nucleotide sequence ID" value="NZ_BMGX01000002.1"/>
</dbReference>
<dbReference type="GO" id="GO:0016779">
    <property type="term" value="F:nucleotidyltransferase activity"/>
    <property type="evidence" value="ECO:0007669"/>
    <property type="project" value="UniProtKB-KW"/>
</dbReference>
<feature type="transmembrane region" description="Helical" evidence="1">
    <location>
        <begin position="90"/>
        <end position="109"/>
    </location>
</feature>
<evidence type="ECO:0000313" key="3">
    <source>
        <dbReference type="Proteomes" id="UP000484164"/>
    </source>
</evidence>
<feature type="transmembrane region" description="Helical" evidence="1">
    <location>
        <begin position="59"/>
        <end position="78"/>
    </location>
</feature>
<organism evidence="2 3">
    <name type="scientific">Phaeocystidibacter marisrubri</name>
    <dbReference type="NCBI Taxonomy" id="1577780"/>
    <lineage>
        <taxon>Bacteria</taxon>
        <taxon>Pseudomonadati</taxon>
        <taxon>Bacteroidota</taxon>
        <taxon>Flavobacteriia</taxon>
        <taxon>Flavobacteriales</taxon>
        <taxon>Phaeocystidibacteraceae</taxon>
        <taxon>Phaeocystidibacter</taxon>
    </lineage>
</organism>
<evidence type="ECO:0000313" key="2">
    <source>
        <dbReference type="EMBL" id="KAB2818029.1"/>
    </source>
</evidence>
<feature type="transmembrane region" description="Helical" evidence="1">
    <location>
        <begin position="6"/>
        <end position="25"/>
    </location>
</feature>
<sequence>MNVLVLLGMSVAFLSLFAISEWLYVKGKVAVEITRKISHIGTGILTLVFPVVLTNHWEVLILCSSFLILLVLSIRFEFLKGINNVERTTYGSVLYPVAVYLVYLVYAETGNLGHFYAPILILAICDPVAALVGRRWPLIPFSVAGETKTVAGSVAFSLSAFFITGIIWMMESEPLSVQSIFTVLAIALISALTEAVSRKGWDNLSIPLSVLLVIWMGS</sequence>
<keyword evidence="3" id="KW-1185">Reference proteome</keyword>
<keyword evidence="1" id="KW-0812">Transmembrane</keyword>
<protein>
    <submittedName>
        <fullName evidence="2">Phosphatidate cytidylyltransferase</fullName>
    </submittedName>
</protein>
<accession>A0A6L3ZK40</accession>
<dbReference type="Proteomes" id="UP000484164">
    <property type="component" value="Unassembled WGS sequence"/>
</dbReference>
<feature type="transmembrane region" description="Helical" evidence="1">
    <location>
        <begin position="149"/>
        <end position="169"/>
    </location>
</feature>
<comment type="caution">
    <text evidence="2">The sequence shown here is derived from an EMBL/GenBank/DDBJ whole genome shotgun (WGS) entry which is preliminary data.</text>
</comment>
<reference evidence="2 3" key="1">
    <citation type="submission" date="2019-10" db="EMBL/GenBank/DDBJ databases">
        <title>Genome sequence of Phaeocystidibacter marisrubri JCM30614 (type strain).</title>
        <authorList>
            <person name="Bowman J.P."/>
        </authorList>
    </citation>
    <scope>NUCLEOTIDE SEQUENCE [LARGE SCALE GENOMIC DNA]</scope>
    <source>
        <strain evidence="2 3">JCM 30614</strain>
    </source>
</reference>
<dbReference type="PANTHER" id="PTHR31303">
    <property type="entry name" value="CTP-DEPENDENT DIACYLGLYCEROL KINASE 1"/>
    <property type="match status" value="1"/>
</dbReference>
<keyword evidence="1" id="KW-1133">Transmembrane helix</keyword>
<dbReference type="OrthoDB" id="1117602at2"/>
<evidence type="ECO:0000256" key="1">
    <source>
        <dbReference type="SAM" id="Phobius"/>
    </source>
</evidence>
<dbReference type="GO" id="GO:0004143">
    <property type="term" value="F:ATP-dependent diacylglycerol kinase activity"/>
    <property type="evidence" value="ECO:0007669"/>
    <property type="project" value="InterPro"/>
</dbReference>
<dbReference type="EMBL" id="WBVQ01000001">
    <property type="protein sequence ID" value="KAB2818029.1"/>
    <property type="molecule type" value="Genomic_DNA"/>
</dbReference>
<dbReference type="InterPro" id="IPR037997">
    <property type="entry name" value="Dgk1-like"/>
</dbReference>
<proteinExistence type="predicted"/>